<comment type="caution">
    <text evidence="1">The sequence shown here is derived from an EMBL/GenBank/DDBJ whole genome shotgun (WGS) entry which is preliminary data.</text>
</comment>
<evidence type="ECO:0000313" key="1">
    <source>
        <dbReference type="EMBL" id="RRD60779.1"/>
    </source>
</evidence>
<gene>
    <name evidence="1" type="ORF">EII40_06940</name>
</gene>
<accession>A0A3P1XPV9</accession>
<name>A0A3P1XPV9_TANFO</name>
<dbReference type="EMBL" id="RQYS01000026">
    <property type="protein sequence ID" value="RRD60779.1"/>
    <property type="molecule type" value="Genomic_DNA"/>
</dbReference>
<protein>
    <recommendedName>
        <fullName evidence="3">HEAT repeat domain-containing protein</fullName>
    </recommendedName>
</protein>
<reference evidence="1 2" key="1">
    <citation type="submission" date="2018-11" db="EMBL/GenBank/DDBJ databases">
        <title>Genomes From Bacteria Associated with the Canine Oral Cavity: a Test Case for Automated Genome-Based Taxonomic Assignment.</title>
        <authorList>
            <person name="Coil D.A."/>
            <person name="Jospin G."/>
            <person name="Darling A.E."/>
            <person name="Wallis C."/>
            <person name="Davis I.J."/>
            <person name="Harris S."/>
            <person name="Eisen J.A."/>
            <person name="Holcombe L.J."/>
            <person name="O'Flynn C."/>
        </authorList>
    </citation>
    <scope>NUCLEOTIDE SEQUENCE [LARGE SCALE GENOMIC DNA]</scope>
    <source>
        <strain evidence="1 2">OH2617_COT-023</strain>
    </source>
</reference>
<organism evidence="1 2">
    <name type="scientific">Tannerella forsythia</name>
    <name type="common">Bacteroides forsythus</name>
    <dbReference type="NCBI Taxonomy" id="28112"/>
    <lineage>
        <taxon>Bacteria</taxon>
        <taxon>Pseudomonadati</taxon>
        <taxon>Bacteroidota</taxon>
        <taxon>Bacteroidia</taxon>
        <taxon>Bacteroidales</taxon>
        <taxon>Tannerellaceae</taxon>
        <taxon>Tannerella</taxon>
    </lineage>
</organism>
<proteinExistence type="predicted"/>
<dbReference type="AlphaFoldDB" id="A0A3P1XPV9"/>
<sequence>MPNTVKSKIQKKVQTIIELQSEIRKWKDKSEEGVSALIHRFEKTPRDEVSIYFIPYFTDDTFSKILIQIANTYKDNRKLQINVISALGNMISRYKLEETQEIYDYFKANMFKKGISAFVAIHLPYLKGFIAEEKPWDYFMSIHKMAPKKIAEEQFVAVIREHILEIPNDYRDDVISFLKQKKQAANNEGGKKYYQELIDKIEN</sequence>
<dbReference type="Proteomes" id="UP000278609">
    <property type="component" value="Unassembled WGS sequence"/>
</dbReference>
<dbReference type="OrthoDB" id="9256213at2"/>
<evidence type="ECO:0008006" key="3">
    <source>
        <dbReference type="Google" id="ProtNLM"/>
    </source>
</evidence>
<evidence type="ECO:0000313" key="2">
    <source>
        <dbReference type="Proteomes" id="UP000278609"/>
    </source>
</evidence>